<keyword evidence="3" id="KW-0732">Signal</keyword>
<dbReference type="AlphaFoldDB" id="A0A5J4VEW1"/>
<protein>
    <recommendedName>
        <fullName evidence="6">Right handed beta helix domain-containing protein</fullName>
    </recommendedName>
</protein>
<evidence type="ECO:0000256" key="1">
    <source>
        <dbReference type="SAM" id="Coils"/>
    </source>
</evidence>
<name>A0A5J4VEW1_9EUKA</name>
<dbReference type="InterPro" id="IPR011050">
    <property type="entry name" value="Pectin_lyase_fold/virulence"/>
</dbReference>
<keyword evidence="1" id="KW-0175">Coiled coil</keyword>
<feature type="coiled-coil region" evidence="1">
    <location>
        <begin position="529"/>
        <end position="563"/>
    </location>
</feature>
<evidence type="ECO:0008006" key="6">
    <source>
        <dbReference type="Google" id="ProtNLM"/>
    </source>
</evidence>
<comment type="caution">
    <text evidence="4">The sequence shown here is derived from an EMBL/GenBank/DDBJ whole genome shotgun (WGS) entry which is preliminary data.</text>
</comment>
<evidence type="ECO:0000256" key="2">
    <source>
        <dbReference type="SAM" id="Phobius"/>
    </source>
</evidence>
<gene>
    <name evidence="4" type="ORF">EZS28_023515</name>
</gene>
<dbReference type="Proteomes" id="UP000324800">
    <property type="component" value="Unassembled WGS sequence"/>
</dbReference>
<accession>A0A5J4VEW1</accession>
<evidence type="ECO:0000313" key="5">
    <source>
        <dbReference type="Proteomes" id="UP000324800"/>
    </source>
</evidence>
<sequence>MPAFLLIVIVAVESQSSFASSTVFPSSYDTTSGSKIANEVCIWKVSQQYSGIKVNKKTAKTVRSAVDQACADSIEIILEDISHSEHLFLNKTQENPVLIKNGAKDGSGNMVRTAWHTTASNTSFGMFIYQAVVTLQNIEFSHTLFANGTIWPTMYLIVIQGSQGRNNSVTIISCIFNGLGSSYHLYRMIGAYNVDNFVMRNSLIQNAVLDRMMDISSSSQNKIDGQVFIERCKFRNISTDAAPGAIQLIIGGIDKIAWIWSNEFTNISNSYNNSLGNSGAIYISTQDRIQLSISNNTFINCHGQDVGAVYSRMFTNSWSFNQNYFAGNSKNGSDQRGCDIYLLWPGQYNESISDEDARLNVLYKFNFDYSTQRNSIFFNITGQQQLSYRWVGGYIDLSEQNNTYCICLETGDPRAGQGQCPAYCVKGQVEEDCTCDSNITGYSVQQCQIEKSCKYDLYHQTKADCPCLQADYPMRDSVCKQQEVKIEDNIGQNLAQKEESSSTIIKIITKAVVARIVIVIVIVSFPFVIIRSRNKKKHIENELAKVKAQFNDKEKALEEEKRLNQTQSSYTSLS</sequence>
<keyword evidence="2" id="KW-0472">Membrane</keyword>
<organism evidence="4 5">
    <name type="scientific">Streblomastix strix</name>
    <dbReference type="NCBI Taxonomy" id="222440"/>
    <lineage>
        <taxon>Eukaryota</taxon>
        <taxon>Metamonada</taxon>
        <taxon>Preaxostyla</taxon>
        <taxon>Oxymonadida</taxon>
        <taxon>Streblomastigidae</taxon>
        <taxon>Streblomastix</taxon>
    </lineage>
</organism>
<evidence type="ECO:0000313" key="4">
    <source>
        <dbReference type="EMBL" id="KAA6380959.1"/>
    </source>
</evidence>
<dbReference type="SUPFAM" id="SSF51126">
    <property type="entry name" value="Pectin lyase-like"/>
    <property type="match status" value="1"/>
</dbReference>
<dbReference type="EMBL" id="SNRW01007612">
    <property type="protein sequence ID" value="KAA6380959.1"/>
    <property type="molecule type" value="Genomic_DNA"/>
</dbReference>
<proteinExistence type="predicted"/>
<keyword evidence="2" id="KW-1133">Transmembrane helix</keyword>
<reference evidence="4 5" key="1">
    <citation type="submission" date="2019-03" db="EMBL/GenBank/DDBJ databases">
        <title>Single cell metagenomics reveals metabolic interactions within the superorganism composed of flagellate Streblomastix strix and complex community of Bacteroidetes bacteria on its surface.</title>
        <authorList>
            <person name="Treitli S.C."/>
            <person name="Kolisko M."/>
            <person name="Husnik F."/>
            <person name="Keeling P."/>
            <person name="Hampl V."/>
        </authorList>
    </citation>
    <scope>NUCLEOTIDE SEQUENCE [LARGE SCALE GENOMIC DNA]</scope>
    <source>
        <strain evidence="4">ST1C</strain>
    </source>
</reference>
<feature type="chain" id="PRO_5023855020" description="Right handed beta helix domain-containing protein" evidence="3">
    <location>
        <begin position="20"/>
        <end position="574"/>
    </location>
</feature>
<feature type="signal peptide" evidence="3">
    <location>
        <begin position="1"/>
        <end position="19"/>
    </location>
</feature>
<evidence type="ECO:0000256" key="3">
    <source>
        <dbReference type="SAM" id="SignalP"/>
    </source>
</evidence>
<keyword evidence="2" id="KW-0812">Transmembrane</keyword>
<feature type="transmembrane region" description="Helical" evidence="2">
    <location>
        <begin position="512"/>
        <end position="530"/>
    </location>
</feature>